<keyword evidence="3" id="KW-0804">Transcription</keyword>
<feature type="transmembrane region" description="Helical" evidence="4">
    <location>
        <begin position="12"/>
        <end position="34"/>
    </location>
</feature>
<name>E4SCP9_CALK2</name>
<dbReference type="PANTHER" id="PTHR43280">
    <property type="entry name" value="ARAC-FAMILY TRANSCRIPTIONAL REGULATOR"/>
    <property type="match status" value="1"/>
</dbReference>
<accession>E4SCP9</accession>
<dbReference type="InterPro" id="IPR009057">
    <property type="entry name" value="Homeodomain-like_sf"/>
</dbReference>
<evidence type="ECO:0000256" key="4">
    <source>
        <dbReference type="SAM" id="Phobius"/>
    </source>
</evidence>
<keyword evidence="1" id="KW-0805">Transcription regulation</keyword>
<evidence type="ECO:0000256" key="3">
    <source>
        <dbReference type="ARBA" id="ARBA00023163"/>
    </source>
</evidence>
<dbReference type="HOGENOM" id="CLU_019175_1_0_9"/>
<dbReference type="AlphaFoldDB" id="E4SCP9"/>
<keyword evidence="4" id="KW-1133">Transmembrane helix</keyword>
<feature type="transmembrane region" description="Helical" evidence="4">
    <location>
        <begin position="302"/>
        <end position="324"/>
    </location>
</feature>
<dbReference type="InterPro" id="IPR018062">
    <property type="entry name" value="HTH_AraC-typ_CS"/>
</dbReference>
<reference evidence="6 7" key="2">
    <citation type="journal article" date="2011" name="J. Bacteriol.">
        <title>Complete genome sequences for the anaerobic, extremely thermophilic plant biomass-degrading bacteria Caldicellulosiruptor hydrothermalis, Caldicellulosiruptor kristjanssonii, Caldicellulosiruptor kronotskyensis, Caldicellulosiruptor owensenis, and Caldicellulosiruptor lactoaceticus.</title>
        <authorList>
            <person name="Blumer-Schuette S.E."/>
            <person name="Ozdemir I."/>
            <person name="Mistry D."/>
            <person name="Lucas S."/>
            <person name="Lapidus A."/>
            <person name="Cheng J.F."/>
            <person name="Goodwin L.A."/>
            <person name="Pitluck S."/>
            <person name="Land M.L."/>
            <person name="Hauser L.J."/>
            <person name="Woyke T."/>
            <person name="Mikhailova N."/>
            <person name="Pati A."/>
            <person name="Kyrpides N.C."/>
            <person name="Ivanova N."/>
            <person name="Detter J.C."/>
            <person name="Walston-Davenport K."/>
            <person name="Han S."/>
            <person name="Adams M.W."/>
            <person name="Kelly R.M."/>
        </authorList>
    </citation>
    <scope>NUCLEOTIDE SEQUENCE [LARGE SCALE GENOMIC DNA]</scope>
    <source>
        <strain evidence="7">DSM 18902 / VKM B-2412 / 2002</strain>
    </source>
</reference>
<dbReference type="PROSITE" id="PS00041">
    <property type="entry name" value="HTH_ARAC_FAMILY_1"/>
    <property type="match status" value="1"/>
</dbReference>
<evidence type="ECO:0000256" key="2">
    <source>
        <dbReference type="ARBA" id="ARBA00023125"/>
    </source>
</evidence>
<evidence type="ECO:0000259" key="5">
    <source>
        <dbReference type="PROSITE" id="PS01124"/>
    </source>
</evidence>
<keyword evidence="7" id="KW-1185">Reference proteome</keyword>
<dbReference type="Pfam" id="PF12833">
    <property type="entry name" value="HTH_18"/>
    <property type="match status" value="1"/>
</dbReference>
<organism evidence="6 7">
    <name type="scientific">Caldicellulosiruptor kronotskyensis (strain DSM 18902 / VKM B-2412 / 2002)</name>
    <dbReference type="NCBI Taxonomy" id="632348"/>
    <lineage>
        <taxon>Bacteria</taxon>
        <taxon>Bacillati</taxon>
        <taxon>Bacillota</taxon>
        <taxon>Bacillota incertae sedis</taxon>
        <taxon>Caldicellulosiruptorales</taxon>
        <taxon>Caldicellulosiruptoraceae</taxon>
        <taxon>Caldicellulosiruptor</taxon>
    </lineage>
</organism>
<dbReference type="PRINTS" id="PR00032">
    <property type="entry name" value="HTHARAC"/>
</dbReference>
<sequence>MLKFLKNRDFLVKLLLSYFLVFFIPFVAGLYAYYNGYSISLNNLKSYSKAIMTNLPSKINDVTLRPLELIEESINASPFYLTLISNHNLLASKNDIILDIRNFTQQLMLYYTSPFILEIGIYIPFENIIITPNFFESSKLYYDYIIRPIDTDYLDWLNLLNKSYNRYFMPMSFLIRGQPRSTILFLHSLPYWTFQDKKATLFILLDEEKLNDFIKSNVLYENSNIYVLNSDNTTLTQYVPDKNIDSLLKDTIKNSFTENSLTEMKTKKDKIILYYKSDMYQWKYIIAISSQSFFKPINNMKIYLLLYFIFSLILGLPTIVLLSLKSYRPVDEIKNILVSKFKKQKLSYPYSEGIENIEDKSEMIKLKELASLLVAEEEFLRKQINEFLPTLQNWFLEHLLVGNIPSAISEKEVFEKYQIKFDSDLFMVILVEIYDCQNFELQKDITDYSFVRFIIFNILNEVLTSQNNKVYNVILGEKKLGIILNIVDHNDTVDSIVGRLEYGKNFIQSNFAILLTIGVSTIKKGISAINTCFEEAEKALSLKFISGNVKIYKFSDALSQLKDETLSFITPEMENRILECILNGNKASLEEIFKNIHSKIFVSDNIPIIQAKLLCVNLYILYENACRLINYKSSSELFKIIENEIITKTNTLTLDDLFFKIQDNFISLAEFVKNNQLSFRFTLVEKVKTYIDEMYNDPNLSLSLIAEKFNITPQYLSSLFKEKTGQNLSDYITHLRIEKAKLLLTQTNYSVNEIALKVGYIYPNSFINVFKKKVGLSPTKYRTLYSSQN</sequence>
<protein>
    <submittedName>
        <fullName evidence="6">Transcriptional regulator, AraC family</fullName>
    </submittedName>
</protein>
<reference key="1">
    <citation type="submission" date="2010-11" db="EMBL/GenBank/DDBJ databases">
        <title>Complete sequence of Caldicellulosiruptor kronotskyensis 2002.</title>
        <authorList>
            <consortium name="US DOE Joint Genome Institute"/>
            <person name="Lucas S."/>
            <person name="Copeland A."/>
            <person name="Lapidus A."/>
            <person name="Cheng J.-F."/>
            <person name="Bruce D."/>
            <person name="Goodwin L."/>
            <person name="Pitluck S."/>
            <person name="Davenport K."/>
            <person name="Detter J.C."/>
            <person name="Han C."/>
            <person name="Tapia R."/>
            <person name="Land M."/>
            <person name="Hauser L."/>
            <person name="Jeffries C."/>
            <person name="Kyrpides N."/>
            <person name="Ivanova N."/>
            <person name="Mikhailova N."/>
            <person name="Blumer-Schuette S.E."/>
            <person name="Kelly R.M."/>
            <person name="Woyke T."/>
        </authorList>
    </citation>
    <scope>NUCLEOTIDE SEQUENCE</scope>
    <source>
        <strain>2002</strain>
    </source>
</reference>
<dbReference type="PATRIC" id="fig|632348.3.peg.120"/>
<dbReference type="PROSITE" id="PS01124">
    <property type="entry name" value="HTH_ARAC_FAMILY_2"/>
    <property type="match status" value="1"/>
</dbReference>
<dbReference type="Gene3D" id="1.10.10.60">
    <property type="entry name" value="Homeodomain-like"/>
    <property type="match status" value="2"/>
</dbReference>
<dbReference type="EMBL" id="CP002330">
    <property type="protein sequence ID" value="ADQ45032.1"/>
    <property type="molecule type" value="Genomic_DNA"/>
</dbReference>
<dbReference type="RefSeq" id="WP_013429189.1">
    <property type="nucleotide sequence ID" value="NC_014720.1"/>
</dbReference>
<keyword evidence="4" id="KW-0812">Transmembrane</keyword>
<proteinExistence type="predicted"/>
<dbReference type="GO" id="GO:0043565">
    <property type="term" value="F:sequence-specific DNA binding"/>
    <property type="evidence" value="ECO:0007669"/>
    <property type="project" value="InterPro"/>
</dbReference>
<keyword evidence="4" id="KW-0472">Membrane</keyword>
<dbReference type="Gene3D" id="3.30.450.20">
    <property type="entry name" value="PAS domain"/>
    <property type="match status" value="1"/>
</dbReference>
<dbReference type="InterPro" id="IPR020449">
    <property type="entry name" value="Tscrpt_reg_AraC-type_HTH"/>
</dbReference>
<gene>
    <name evidence="6" type="ordered locus">Calkro_0116</name>
</gene>
<evidence type="ECO:0000313" key="6">
    <source>
        <dbReference type="EMBL" id="ADQ45032.1"/>
    </source>
</evidence>
<dbReference type="GO" id="GO:0003700">
    <property type="term" value="F:DNA-binding transcription factor activity"/>
    <property type="evidence" value="ECO:0007669"/>
    <property type="project" value="InterPro"/>
</dbReference>
<evidence type="ECO:0000313" key="7">
    <source>
        <dbReference type="Proteomes" id="UP000006835"/>
    </source>
</evidence>
<dbReference type="SMART" id="SM00342">
    <property type="entry name" value="HTH_ARAC"/>
    <property type="match status" value="1"/>
</dbReference>
<dbReference type="InterPro" id="IPR018060">
    <property type="entry name" value="HTH_AraC"/>
</dbReference>
<dbReference type="Proteomes" id="UP000006835">
    <property type="component" value="Chromosome"/>
</dbReference>
<dbReference type="PANTHER" id="PTHR43280:SF2">
    <property type="entry name" value="HTH-TYPE TRANSCRIPTIONAL REGULATOR EXSA"/>
    <property type="match status" value="1"/>
</dbReference>
<keyword evidence="2" id="KW-0238">DNA-binding</keyword>
<dbReference type="KEGG" id="ckn:Calkro_0116"/>
<evidence type="ECO:0000256" key="1">
    <source>
        <dbReference type="ARBA" id="ARBA00023015"/>
    </source>
</evidence>
<feature type="domain" description="HTH araC/xylS-type" evidence="5">
    <location>
        <begin position="685"/>
        <end position="784"/>
    </location>
</feature>
<dbReference type="SUPFAM" id="SSF46689">
    <property type="entry name" value="Homeodomain-like"/>
    <property type="match status" value="1"/>
</dbReference>
<dbReference type="OrthoDB" id="9779969at2"/>